<evidence type="ECO:0000256" key="1">
    <source>
        <dbReference type="ARBA" id="ARBA00022676"/>
    </source>
</evidence>
<gene>
    <name evidence="4" type="ORF">AWRI4233_LOCUS7900</name>
</gene>
<proteinExistence type="predicted"/>
<feature type="transmembrane region" description="Helical" evidence="3">
    <location>
        <begin position="506"/>
        <end position="527"/>
    </location>
</feature>
<organism evidence="4 5">
    <name type="scientific">Aureobasidium mustum</name>
    <dbReference type="NCBI Taxonomy" id="2773714"/>
    <lineage>
        <taxon>Eukaryota</taxon>
        <taxon>Fungi</taxon>
        <taxon>Dikarya</taxon>
        <taxon>Ascomycota</taxon>
        <taxon>Pezizomycotina</taxon>
        <taxon>Dothideomycetes</taxon>
        <taxon>Dothideomycetidae</taxon>
        <taxon>Dothideales</taxon>
        <taxon>Saccotheciaceae</taxon>
        <taxon>Aureobasidium</taxon>
    </lineage>
</organism>
<keyword evidence="5" id="KW-1185">Reference proteome</keyword>
<dbReference type="PANTHER" id="PTHR48043:SF145">
    <property type="entry name" value="FI06409P-RELATED"/>
    <property type="match status" value="1"/>
</dbReference>
<sequence length="543" mass="60749">MADQRGDDDLTQSTDSSRRILAVVTTGGFTHAGEYCAAVLAERGHVVEFATNAGQEDWAKYCPTIQTVHSFGSGPSDEEMEAHYRRMILWNPASGLSAIMESKYLFDSYWTDTYLHLKDIVSDTNTRPDFIIADFFADAAVKDMMVEFGVPIAIMYPQMPSLMAPVSYVPGQPGFQIDSNLTSEHASILSRIKNEMVVFWALPSILKWLQWTKAMRMKVDVMHKSPSDPKPDYLVLVNSFFGLEVPKDLPPSIVPCGPILADSYMELDEKHAEFLSRHKRVLYVALGTHIILQGTDVTKILDGLIRALDEQHIDGVIWAVGSSPRKDFPHAQSFTRAGQCPRTLGGMLDQADPDFMFPLFAPQRAILEHKSTVLFLTHGGGSSANEALYHGVPVLTLGFFFDQLSNSARLRNAGVGLSLDKLNYTSSEICVSIAIIVGDLDSRFAQDVKRMKGIARIASKRKYLAADMIEQSVIDEEYRVLNNKEMHPRYLQTADMRMSTWRARNWDLWLLTFGTGLVVAASTSYIGRMIYATLRARIALFKH</sequence>
<keyword evidence="1" id="KW-0328">Glycosyltransferase</keyword>
<dbReference type="Gene3D" id="3.40.50.2000">
    <property type="entry name" value="Glycogen Phosphorylase B"/>
    <property type="match status" value="2"/>
</dbReference>
<name>A0A9N8K1W8_9PEZI</name>
<evidence type="ECO:0008006" key="6">
    <source>
        <dbReference type="Google" id="ProtNLM"/>
    </source>
</evidence>
<dbReference type="InterPro" id="IPR002213">
    <property type="entry name" value="UDP_glucos_trans"/>
</dbReference>
<comment type="caution">
    <text evidence="4">The sequence shown here is derived from an EMBL/GenBank/DDBJ whole genome shotgun (WGS) entry which is preliminary data.</text>
</comment>
<evidence type="ECO:0000256" key="3">
    <source>
        <dbReference type="SAM" id="Phobius"/>
    </source>
</evidence>
<keyword evidence="3" id="KW-1133">Transmembrane helix</keyword>
<evidence type="ECO:0000313" key="4">
    <source>
        <dbReference type="EMBL" id="CAD0099076.1"/>
    </source>
</evidence>
<dbReference type="OrthoDB" id="5835829at2759"/>
<keyword evidence="3" id="KW-0812">Transmembrane</keyword>
<keyword evidence="3" id="KW-0472">Membrane</keyword>
<dbReference type="CDD" id="cd03784">
    <property type="entry name" value="GT1_Gtf-like"/>
    <property type="match status" value="1"/>
</dbReference>
<evidence type="ECO:0000313" key="5">
    <source>
        <dbReference type="Proteomes" id="UP000714618"/>
    </source>
</evidence>
<dbReference type="SUPFAM" id="SSF53756">
    <property type="entry name" value="UDP-Glycosyltransferase/glycogen phosphorylase"/>
    <property type="match status" value="1"/>
</dbReference>
<reference evidence="4" key="1">
    <citation type="submission" date="2020-06" db="EMBL/GenBank/DDBJ databases">
        <authorList>
            <person name="Onetto C."/>
        </authorList>
    </citation>
    <scope>NUCLEOTIDE SEQUENCE</scope>
</reference>
<accession>A0A9N8K1W8</accession>
<evidence type="ECO:0000256" key="2">
    <source>
        <dbReference type="ARBA" id="ARBA00022679"/>
    </source>
</evidence>
<dbReference type="InterPro" id="IPR050271">
    <property type="entry name" value="UDP-glycosyltransferase"/>
</dbReference>
<keyword evidence="2" id="KW-0808">Transferase</keyword>
<dbReference type="EMBL" id="CAIJEO010000010">
    <property type="protein sequence ID" value="CAD0099076.1"/>
    <property type="molecule type" value="Genomic_DNA"/>
</dbReference>
<dbReference type="GO" id="GO:0008194">
    <property type="term" value="F:UDP-glycosyltransferase activity"/>
    <property type="evidence" value="ECO:0007669"/>
    <property type="project" value="InterPro"/>
</dbReference>
<dbReference type="Proteomes" id="UP000714618">
    <property type="component" value="Unassembled WGS sequence"/>
</dbReference>
<protein>
    <recommendedName>
        <fullName evidence="6">UDP-glucoronosyl and UDP-glucosyl transferase</fullName>
    </recommendedName>
</protein>
<dbReference type="Pfam" id="PF00201">
    <property type="entry name" value="UDPGT"/>
    <property type="match status" value="1"/>
</dbReference>
<dbReference type="PANTHER" id="PTHR48043">
    <property type="entry name" value="EG:EG0003.4 PROTEIN-RELATED"/>
    <property type="match status" value="1"/>
</dbReference>
<dbReference type="AlphaFoldDB" id="A0A9N8K1W8"/>